<accession>A0A9Q1ANJ1</accession>
<comment type="caution">
    <text evidence="1">The sequence shown here is derived from an EMBL/GenBank/DDBJ whole genome shotgun (WGS) entry which is preliminary data.</text>
</comment>
<dbReference type="AlphaFoldDB" id="A0A9Q1ANJ1"/>
<gene>
    <name evidence="1" type="ORF">OIU74_001873</name>
</gene>
<name>A0A9Q1ANJ1_9ROSI</name>
<evidence type="ECO:0000313" key="1">
    <source>
        <dbReference type="EMBL" id="KAJ6777975.1"/>
    </source>
</evidence>
<reference evidence="1" key="2">
    <citation type="journal article" date="2023" name="Int. J. Mol. Sci.">
        <title>De Novo Assembly and Annotation of 11 Diverse Shrub Willow (Salix) Genomes Reveals Novel Gene Organization in Sex-Linked Regions.</title>
        <authorList>
            <person name="Hyden B."/>
            <person name="Feng K."/>
            <person name="Yates T.B."/>
            <person name="Jawdy S."/>
            <person name="Cereghino C."/>
            <person name="Smart L.B."/>
            <person name="Muchero W."/>
        </authorList>
    </citation>
    <scope>NUCLEOTIDE SEQUENCE</scope>
    <source>
        <tissue evidence="1">Shoot tip</tissue>
    </source>
</reference>
<proteinExistence type="predicted"/>
<keyword evidence="2" id="KW-1185">Reference proteome</keyword>
<organism evidence="1 2">
    <name type="scientific">Salix koriyanagi</name>
    <dbReference type="NCBI Taxonomy" id="2511006"/>
    <lineage>
        <taxon>Eukaryota</taxon>
        <taxon>Viridiplantae</taxon>
        <taxon>Streptophyta</taxon>
        <taxon>Embryophyta</taxon>
        <taxon>Tracheophyta</taxon>
        <taxon>Spermatophyta</taxon>
        <taxon>Magnoliopsida</taxon>
        <taxon>eudicotyledons</taxon>
        <taxon>Gunneridae</taxon>
        <taxon>Pentapetalae</taxon>
        <taxon>rosids</taxon>
        <taxon>fabids</taxon>
        <taxon>Malpighiales</taxon>
        <taxon>Salicaceae</taxon>
        <taxon>Saliceae</taxon>
        <taxon>Salix</taxon>
    </lineage>
</organism>
<dbReference type="Proteomes" id="UP001151752">
    <property type="component" value="Chromosome 16"/>
</dbReference>
<reference evidence="1" key="1">
    <citation type="submission" date="2022-11" db="EMBL/GenBank/DDBJ databases">
        <authorList>
            <person name="Hyden B.L."/>
            <person name="Feng K."/>
            <person name="Yates T."/>
            <person name="Jawdy S."/>
            <person name="Smart L.B."/>
            <person name="Muchero W."/>
        </authorList>
    </citation>
    <scope>NUCLEOTIDE SEQUENCE</scope>
    <source>
        <tissue evidence="1">Shoot tip</tissue>
    </source>
</reference>
<evidence type="ECO:0000313" key="2">
    <source>
        <dbReference type="Proteomes" id="UP001151752"/>
    </source>
</evidence>
<protein>
    <submittedName>
        <fullName evidence="1">Uncharacterized protein</fullName>
    </submittedName>
</protein>
<sequence>MNSGPLISCMLIQTRP</sequence>
<feature type="non-terminal residue" evidence="1">
    <location>
        <position position="16"/>
    </location>
</feature>
<dbReference type="EMBL" id="JAPFFM010000001">
    <property type="protein sequence ID" value="KAJ6777975.1"/>
    <property type="molecule type" value="Genomic_DNA"/>
</dbReference>